<gene>
    <name evidence="1" type="ORF">A9P98_08880</name>
</gene>
<protein>
    <submittedName>
        <fullName evidence="1">Uncharacterized protein</fullName>
    </submittedName>
</protein>
<sequence length="138" mass="14063">MDGDNENDNVVNTGLTFPHINALKLAEGILSFKGIIPDPNTSNSSGNGEGNSSPSPITVSLVHTVNLVVGEIKTDINFGNKQVIPGLAIASTNAVQTEGNFGTRAFTFTVSRSGNTTSNSSAILAVTGSSANQADGSV</sequence>
<comment type="caution">
    <text evidence="1">The sequence shown here is derived from an EMBL/GenBank/DDBJ whole genome shotgun (WGS) entry which is preliminary data.</text>
</comment>
<evidence type="ECO:0000313" key="1">
    <source>
        <dbReference type="EMBL" id="OBU76413.1"/>
    </source>
</evidence>
<organism evidence="1 2">
    <name type="scientific">Cylindrospermopsis raciborskii CS-505</name>
    <dbReference type="NCBI Taxonomy" id="533240"/>
    <lineage>
        <taxon>Bacteria</taxon>
        <taxon>Bacillati</taxon>
        <taxon>Cyanobacteriota</taxon>
        <taxon>Cyanophyceae</taxon>
        <taxon>Nostocales</taxon>
        <taxon>Aphanizomenonaceae</taxon>
        <taxon>Cylindrospermopsis</taxon>
    </lineage>
</organism>
<dbReference type="AlphaFoldDB" id="A0A853MBS1"/>
<accession>A0A853MBS1</accession>
<dbReference type="Proteomes" id="UP000093903">
    <property type="component" value="Unassembled WGS sequence"/>
</dbReference>
<proteinExistence type="predicted"/>
<name>A0A853MBS1_9CYAN</name>
<reference evidence="1 2" key="1">
    <citation type="submission" date="2016-05" db="EMBL/GenBank/DDBJ databases">
        <title>First complete genome of the cyanobacterium Cylindrospermopsis raciborskii CS505, containing a circular chromosome and a single extrachromosomal element.</title>
        <authorList>
            <person name="Fuentes J."/>
            <person name="Tamames J."/>
            <person name="Allen E."/>
            <person name="Plominski A."/>
            <person name="Vasquez M."/>
        </authorList>
    </citation>
    <scope>NUCLEOTIDE SEQUENCE [LARGE SCALE GENOMIC DNA]</scope>
    <source>
        <strain evidence="1 2">CS505</strain>
    </source>
</reference>
<dbReference type="EMBL" id="LYXA01000001">
    <property type="protein sequence ID" value="OBU76413.1"/>
    <property type="molecule type" value="Genomic_DNA"/>
</dbReference>
<evidence type="ECO:0000313" key="2">
    <source>
        <dbReference type="Proteomes" id="UP000093903"/>
    </source>
</evidence>